<keyword evidence="5" id="KW-0378">Hydrolase</keyword>
<proteinExistence type="inferred from homology"/>
<name>A0AAP6A4Y3_STRSU</name>
<evidence type="ECO:0000256" key="3">
    <source>
        <dbReference type="ARBA" id="ARBA00023125"/>
    </source>
</evidence>
<evidence type="ECO:0000313" key="6">
    <source>
        <dbReference type="Proteomes" id="UP001272448"/>
    </source>
</evidence>
<protein>
    <submittedName>
        <fullName evidence="5">Restriction endonuclease subunit S</fullName>
        <ecNumber evidence="5">3.1.21.-</ecNumber>
    </submittedName>
</protein>
<comment type="similarity">
    <text evidence="1">Belongs to the type-I restriction system S methylase family.</text>
</comment>
<dbReference type="EMBL" id="JAUTFT010000002">
    <property type="protein sequence ID" value="MDW8634509.1"/>
    <property type="molecule type" value="Genomic_DNA"/>
</dbReference>
<dbReference type="InterPro" id="IPR044946">
    <property type="entry name" value="Restrct_endonuc_typeI_TRD_sf"/>
</dbReference>
<dbReference type="AlphaFoldDB" id="A0AAP6A4Y3"/>
<evidence type="ECO:0000259" key="4">
    <source>
        <dbReference type="Pfam" id="PF01420"/>
    </source>
</evidence>
<organism evidence="5 6">
    <name type="scientific">Streptococcus suis</name>
    <dbReference type="NCBI Taxonomy" id="1307"/>
    <lineage>
        <taxon>Bacteria</taxon>
        <taxon>Bacillati</taxon>
        <taxon>Bacillota</taxon>
        <taxon>Bacilli</taxon>
        <taxon>Lactobacillales</taxon>
        <taxon>Streptococcaceae</taxon>
        <taxon>Streptococcus</taxon>
    </lineage>
</organism>
<comment type="caution">
    <text evidence="5">The sequence shown here is derived from an EMBL/GenBank/DDBJ whole genome shotgun (WGS) entry which is preliminary data.</text>
</comment>
<keyword evidence="2" id="KW-0680">Restriction system</keyword>
<keyword evidence="5" id="KW-0540">Nuclease</keyword>
<dbReference type="RefSeq" id="WP_257116249.1">
    <property type="nucleotide sequence ID" value="NZ_CP139876.1"/>
</dbReference>
<keyword evidence="3" id="KW-0238">DNA-binding</keyword>
<evidence type="ECO:0000256" key="2">
    <source>
        <dbReference type="ARBA" id="ARBA00022747"/>
    </source>
</evidence>
<sequence>MGSYPTPPAKRRRRHKKALSPRLAKLDKEFEEAGGEWREKEIDEFFDIFNGKRLTKNEIVSGKVPYISSSSVDNGIQEYIDIHDSSAMYENCLSIAYNGKDSAVFYHPYKAFFSDNVRVVKYKDKNAQKFQYLFTANLFKKIRERFNYGNPMSSTKLRKEKIKLPFLNNQIAFSYMESYIKTLEAERIETLEAERIETLEAYLTVTGLKEYHLTKNDEKILDTFTKLTDTESRVEYLGILSLSPVSMRELFPSIHQGRRLKKDDQIRGDLPFVMAGTTNTGIVGKIGNDVRKFPKHSITIDIFGNTFYRGYEFGAGDDTGVFWNTENTQPKSLLFLKTIIEKQLLGKYDFGHKLRASQTYDMEFQIPTQNNQPDYTFMSDFIKVIEKLVIKDLVEWTDKKIQATKEVVRYGE</sequence>
<dbReference type="Gene3D" id="3.90.220.20">
    <property type="entry name" value="DNA methylase specificity domains"/>
    <property type="match status" value="2"/>
</dbReference>
<dbReference type="GO" id="GO:0003677">
    <property type="term" value="F:DNA binding"/>
    <property type="evidence" value="ECO:0007669"/>
    <property type="project" value="UniProtKB-KW"/>
</dbReference>
<dbReference type="GO" id="GO:0016787">
    <property type="term" value="F:hydrolase activity"/>
    <property type="evidence" value="ECO:0007669"/>
    <property type="project" value="UniProtKB-KW"/>
</dbReference>
<evidence type="ECO:0000256" key="1">
    <source>
        <dbReference type="ARBA" id="ARBA00010923"/>
    </source>
</evidence>
<dbReference type="Pfam" id="PF01420">
    <property type="entry name" value="Methylase_S"/>
    <property type="match status" value="2"/>
</dbReference>
<keyword evidence="5" id="KW-0255">Endonuclease</keyword>
<gene>
    <name evidence="5" type="ORF">Q7V77_02050</name>
</gene>
<dbReference type="InterPro" id="IPR000055">
    <property type="entry name" value="Restrct_endonuc_typeI_TRD"/>
</dbReference>
<dbReference type="GO" id="GO:0009307">
    <property type="term" value="P:DNA restriction-modification system"/>
    <property type="evidence" value="ECO:0007669"/>
    <property type="project" value="UniProtKB-KW"/>
</dbReference>
<dbReference type="GO" id="GO:0004519">
    <property type="term" value="F:endonuclease activity"/>
    <property type="evidence" value="ECO:0007669"/>
    <property type="project" value="UniProtKB-KW"/>
</dbReference>
<dbReference type="SUPFAM" id="SSF116734">
    <property type="entry name" value="DNA methylase specificity domain"/>
    <property type="match status" value="2"/>
</dbReference>
<reference evidence="5" key="1">
    <citation type="submission" date="2023-07" db="EMBL/GenBank/DDBJ databases">
        <title>Characterization of virulence traits, antimicrobial resistance genes carried by mobile genetic elements and competence in Streptococcus suis strains isolated in France.</title>
        <authorList>
            <person name="Dechene-Tempier M."/>
            <person name="Marois-Crehan C."/>
            <person name="De Boisseson C."/>
            <person name="Lucas P."/>
            <person name="Bougeard S."/>
            <person name="Libante V."/>
            <person name="Payot S."/>
        </authorList>
    </citation>
    <scope>NUCLEOTIDE SEQUENCE</scope>
    <source>
        <strain evidence="5">1532</strain>
    </source>
</reference>
<evidence type="ECO:0000313" key="5">
    <source>
        <dbReference type="EMBL" id="MDW8634509.1"/>
    </source>
</evidence>
<feature type="domain" description="Type I restriction modification DNA specificity" evidence="4">
    <location>
        <begin position="246"/>
        <end position="387"/>
    </location>
</feature>
<feature type="domain" description="Type I restriction modification DNA specificity" evidence="4">
    <location>
        <begin position="36"/>
        <end position="192"/>
    </location>
</feature>
<accession>A0AAP6A4Y3</accession>
<dbReference type="EC" id="3.1.21.-" evidence="5"/>
<dbReference type="Proteomes" id="UP001272448">
    <property type="component" value="Unassembled WGS sequence"/>
</dbReference>